<dbReference type="Proteomes" id="UP000199690">
    <property type="component" value="Unassembled WGS sequence"/>
</dbReference>
<dbReference type="PANTHER" id="PTHR24421">
    <property type="entry name" value="NITRATE/NITRITE SENSOR PROTEIN NARX-RELATED"/>
    <property type="match status" value="1"/>
</dbReference>
<evidence type="ECO:0000256" key="7">
    <source>
        <dbReference type="ARBA" id="ARBA00022840"/>
    </source>
</evidence>
<dbReference type="Pfam" id="PF07730">
    <property type="entry name" value="HisKA_3"/>
    <property type="match status" value="1"/>
</dbReference>
<dbReference type="CDD" id="cd16917">
    <property type="entry name" value="HATPase_UhpB-NarQ-NarX-like"/>
    <property type="match status" value="1"/>
</dbReference>
<dbReference type="Gene3D" id="3.30.565.10">
    <property type="entry name" value="Histidine kinase-like ATPase, C-terminal domain"/>
    <property type="match status" value="1"/>
</dbReference>
<keyword evidence="9" id="KW-1133">Transmembrane helix</keyword>
<organism evidence="11 14">
    <name type="scientific">Saccharopolyspora kobensis</name>
    <dbReference type="NCBI Taxonomy" id="146035"/>
    <lineage>
        <taxon>Bacteria</taxon>
        <taxon>Bacillati</taxon>
        <taxon>Actinomycetota</taxon>
        <taxon>Actinomycetes</taxon>
        <taxon>Pseudonocardiales</taxon>
        <taxon>Pseudonocardiaceae</taxon>
        <taxon>Saccharopolyspora</taxon>
    </lineage>
</organism>
<keyword evidence="6 11" id="KW-0418">Kinase</keyword>
<dbReference type="InterPro" id="IPR050482">
    <property type="entry name" value="Sensor_HK_TwoCompSys"/>
</dbReference>
<evidence type="ECO:0000256" key="1">
    <source>
        <dbReference type="ARBA" id="ARBA00000085"/>
    </source>
</evidence>
<dbReference type="EC" id="2.7.13.3" evidence="2"/>
<keyword evidence="9" id="KW-0472">Membrane</keyword>
<feature type="domain" description="Signal transduction histidine kinase subgroup 3 dimerisation and phosphoacceptor" evidence="10">
    <location>
        <begin position="168"/>
        <end position="233"/>
    </location>
</feature>
<dbReference type="Proteomes" id="UP000236729">
    <property type="component" value="Unassembled WGS sequence"/>
</dbReference>
<dbReference type="InterPro" id="IPR036890">
    <property type="entry name" value="HATPase_C_sf"/>
</dbReference>
<dbReference type="SUPFAM" id="SSF55874">
    <property type="entry name" value="ATPase domain of HSP90 chaperone/DNA topoisomerase II/histidine kinase"/>
    <property type="match status" value="1"/>
</dbReference>
<keyword evidence="3" id="KW-0597">Phosphoprotein</keyword>
<evidence type="ECO:0000313" key="14">
    <source>
        <dbReference type="Proteomes" id="UP000236729"/>
    </source>
</evidence>
<protein>
    <recommendedName>
        <fullName evidence="2">histidine kinase</fullName>
        <ecNumber evidence="2">2.7.13.3</ecNumber>
    </recommendedName>
</protein>
<keyword evidence="8" id="KW-0902">Two-component regulatory system</keyword>
<accession>A0A1H6D5W0</accession>
<dbReference type="Gene3D" id="1.20.5.1930">
    <property type="match status" value="1"/>
</dbReference>
<keyword evidence="13" id="KW-1185">Reference proteome</keyword>
<dbReference type="RefSeq" id="WP_093349816.1">
    <property type="nucleotide sequence ID" value="NZ_FNVB01000005.1"/>
</dbReference>
<dbReference type="PANTHER" id="PTHR24421:SF10">
    <property type="entry name" value="NITRATE_NITRITE SENSOR PROTEIN NARQ"/>
    <property type="match status" value="1"/>
</dbReference>
<keyword evidence="7" id="KW-0067">ATP-binding</keyword>
<sequence>MQIRIAPAIAVVLLVGLQVFGKTQADIGPAELAVDIAVGALACVLALGVWRWPVPTALGLAGLASLAITATPAATMATAVVACKHRIGTASWVALAGVAGHAVLGLWRPMPGLPYSWWLVLDVITHAALVGWGSLIKARLELINSLKERARRAEAEQGRRIAEARAAERTALAREMHDVLAHRLSLVATYSGALEYRQDANPAQLAKAAGVIRDGVHQALDELREVISVLREDTALRPHLGIDDLPALIAETRETGTDVVFSNSTTATPPPPTGRTTYRIIQEGLTNARKHAPGQPVRITLTGSPGDSLRISLSNPAPGVDSAIPGTGTGLVGLTERVRLTGGHLDHELTATGEFVLQASLPWPT</sequence>
<feature type="transmembrane region" description="Helical" evidence="9">
    <location>
        <begin position="57"/>
        <end position="83"/>
    </location>
</feature>
<dbReference type="GO" id="GO:0016020">
    <property type="term" value="C:membrane"/>
    <property type="evidence" value="ECO:0007669"/>
    <property type="project" value="InterPro"/>
</dbReference>
<evidence type="ECO:0000313" key="11">
    <source>
        <dbReference type="EMBL" id="SEG80378.1"/>
    </source>
</evidence>
<dbReference type="GO" id="GO:0046983">
    <property type="term" value="F:protein dimerization activity"/>
    <property type="evidence" value="ECO:0007669"/>
    <property type="project" value="InterPro"/>
</dbReference>
<accession>A0A1I1PXI0</accession>
<evidence type="ECO:0000256" key="3">
    <source>
        <dbReference type="ARBA" id="ARBA00022553"/>
    </source>
</evidence>
<reference evidence="11" key="2">
    <citation type="submission" date="2016-10" db="EMBL/GenBank/DDBJ databases">
        <authorList>
            <person name="de Groot N.N."/>
        </authorList>
    </citation>
    <scope>NUCLEOTIDE SEQUENCE [LARGE SCALE GENOMIC DNA]</scope>
    <source>
        <strain evidence="11">ATCC 20501</strain>
    </source>
</reference>
<dbReference type="EMBL" id="FNVB01000005">
    <property type="protein sequence ID" value="SEG80378.1"/>
    <property type="molecule type" value="Genomic_DNA"/>
</dbReference>
<proteinExistence type="predicted"/>
<keyword evidence="5" id="KW-0547">Nucleotide-binding</keyword>
<evidence type="ECO:0000313" key="12">
    <source>
        <dbReference type="EMBL" id="SFD11693.1"/>
    </source>
</evidence>
<evidence type="ECO:0000256" key="9">
    <source>
        <dbReference type="SAM" id="Phobius"/>
    </source>
</evidence>
<keyword evidence="9" id="KW-0812">Transmembrane</keyword>
<dbReference type="SMR" id="A0A1H6D5W0"/>
<evidence type="ECO:0000259" key="10">
    <source>
        <dbReference type="Pfam" id="PF07730"/>
    </source>
</evidence>
<reference evidence="13 14" key="1">
    <citation type="submission" date="2016-10" db="EMBL/GenBank/DDBJ databases">
        <authorList>
            <person name="Varghese N."/>
            <person name="Submissions S."/>
        </authorList>
    </citation>
    <scope>NUCLEOTIDE SEQUENCE [LARGE SCALE GENOMIC DNA]</scope>
    <source>
        <strain evidence="14">ATCC 20501</strain>
        <strain evidence="12 13">CGMCC 4.3529</strain>
    </source>
</reference>
<name>A0A1H6D5W0_9PSEU</name>
<evidence type="ECO:0000256" key="6">
    <source>
        <dbReference type="ARBA" id="ARBA00022777"/>
    </source>
</evidence>
<evidence type="ECO:0000256" key="4">
    <source>
        <dbReference type="ARBA" id="ARBA00022679"/>
    </source>
</evidence>
<keyword evidence="4" id="KW-0808">Transferase</keyword>
<dbReference type="EMBL" id="FOME01000002">
    <property type="protein sequence ID" value="SFD11693.1"/>
    <property type="molecule type" value="Genomic_DNA"/>
</dbReference>
<feature type="transmembrane region" description="Helical" evidence="9">
    <location>
        <begin position="115"/>
        <end position="136"/>
    </location>
</feature>
<evidence type="ECO:0000313" key="13">
    <source>
        <dbReference type="Proteomes" id="UP000199690"/>
    </source>
</evidence>
<evidence type="ECO:0000256" key="2">
    <source>
        <dbReference type="ARBA" id="ARBA00012438"/>
    </source>
</evidence>
<evidence type="ECO:0000256" key="8">
    <source>
        <dbReference type="ARBA" id="ARBA00023012"/>
    </source>
</evidence>
<feature type="transmembrane region" description="Helical" evidence="9">
    <location>
        <begin position="90"/>
        <end position="109"/>
    </location>
</feature>
<dbReference type="GO" id="GO:0000155">
    <property type="term" value="F:phosphorelay sensor kinase activity"/>
    <property type="evidence" value="ECO:0007669"/>
    <property type="project" value="InterPro"/>
</dbReference>
<evidence type="ECO:0000256" key="5">
    <source>
        <dbReference type="ARBA" id="ARBA00022741"/>
    </source>
</evidence>
<comment type="catalytic activity">
    <reaction evidence="1">
        <text>ATP + protein L-histidine = ADP + protein N-phospho-L-histidine.</text>
        <dbReference type="EC" id="2.7.13.3"/>
    </reaction>
</comment>
<dbReference type="InterPro" id="IPR011712">
    <property type="entry name" value="Sig_transdc_His_kin_sub3_dim/P"/>
</dbReference>
<dbReference type="AlphaFoldDB" id="A0A1H6D5W0"/>
<dbReference type="GO" id="GO:0005524">
    <property type="term" value="F:ATP binding"/>
    <property type="evidence" value="ECO:0007669"/>
    <property type="project" value="UniProtKB-KW"/>
</dbReference>
<gene>
    <name evidence="11" type="ORF">SAMN02982929_03991</name>
    <name evidence="12" type="ORF">SAMN05216506_102586</name>
</gene>